<dbReference type="EMBL" id="FLRE01000084">
    <property type="protein sequence ID" value="SBT34754.1"/>
    <property type="molecule type" value="Genomic_DNA"/>
</dbReference>
<dbReference type="AlphaFoldDB" id="A0A1A8YRN8"/>
<reference evidence="3" key="3">
    <citation type="submission" date="2016-05" db="EMBL/GenBank/DDBJ databases">
        <authorList>
            <person name="Naeem Raeece"/>
        </authorList>
    </citation>
    <scope>NUCLEOTIDE SEQUENCE [LARGE SCALE GENOMIC DNA]</scope>
</reference>
<reference evidence="4" key="2">
    <citation type="submission" date="2016-05" db="EMBL/GenBank/DDBJ databases">
        <authorList>
            <person name="Naeem R."/>
        </authorList>
    </citation>
    <scope>NUCLEOTIDE SEQUENCE [LARGE SCALE GENOMIC DNA]</scope>
</reference>
<gene>
    <name evidence="1" type="ORF">POVWA1_021580</name>
    <name evidence="2" type="ORF">POVWA2_021560</name>
</gene>
<protein>
    <submittedName>
        <fullName evidence="1">Uncharacterized protein</fullName>
    </submittedName>
</protein>
<accession>A0A1A8YRN8</accession>
<keyword evidence="4" id="KW-1185">Reference proteome</keyword>
<evidence type="ECO:0000313" key="1">
    <source>
        <dbReference type="EMBL" id="SBT34303.1"/>
    </source>
</evidence>
<dbReference type="Proteomes" id="UP000078555">
    <property type="component" value="Unassembled WGS sequence"/>
</dbReference>
<evidence type="ECO:0000313" key="3">
    <source>
        <dbReference type="Proteomes" id="UP000078550"/>
    </source>
</evidence>
<evidence type="ECO:0000313" key="2">
    <source>
        <dbReference type="EMBL" id="SBT34754.1"/>
    </source>
</evidence>
<organism evidence="1 4">
    <name type="scientific">Plasmodium ovale wallikeri</name>
    <dbReference type="NCBI Taxonomy" id="864142"/>
    <lineage>
        <taxon>Eukaryota</taxon>
        <taxon>Sar</taxon>
        <taxon>Alveolata</taxon>
        <taxon>Apicomplexa</taxon>
        <taxon>Aconoidasida</taxon>
        <taxon>Haemosporida</taxon>
        <taxon>Plasmodiidae</taxon>
        <taxon>Plasmodium</taxon>
        <taxon>Plasmodium (Plasmodium)</taxon>
    </lineage>
</organism>
<proteinExistence type="predicted"/>
<reference evidence="1" key="1">
    <citation type="submission" date="2016-05" db="EMBL/GenBank/DDBJ databases">
        <authorList>
            <person name="Lavstsen T."/>
            <person name="Jespersen J.S."/>
        </authorList>
    </citation>
    <scope>NUCLEOTIDE SEQUENCE [LARGE SCALE GENOMIC DNA]</scope>
</reference>
<dbReference type="EMBL" id="FLRD01000070">
    <property type="protein sequence ID" value="SBT34303.1"/>
    <property type="molecule type" value="Genomic_DNA"/>
</dbReference>
<evidence type="ECO:0000313" key="4">
    <source>
        <dbReference type="Proteomes" id="UP000078555"/>
    </source>
</evidence>
<name>A0A1A8YRN8_PLAOA</name>
<sequence length="111" mass="12594">MGTYMYESQPNREANNRKNATFKTNVPTAYSLVHKDVPLCAYTYIGPSPNTHMRRYTASRLPCVTSCSTPLLPPQCCYNSVLATHKEKCSNGDKKVLIKRFTVNNKKSNRM</sequence>
<dbReference type="Proteomes" id="UP000078550">
    <property type="component" value="Unassembled WGS sequence"/>
</dbReference>